<keyword evidence="1" id="KW-1133">Transmembrane helix</keyword>
<protein>
    <submittedName>
        <fullName evidence="4">Uncharacterized protein LOC124807928</fullName>
    </submittedName>
</protein>
<feature type="signal peptide" evidence="2">
    <location>
        <begin position="1"/>
        <end position="24"/>
    </location>
</feature>
<dbReference type="RefSeq" id="XP_065668494.1">
    <property type="nucleotide sequence ID" value="XM_065812422.1"/>
</dbReference>
<keyword evidence="2" id="KW-0732">Signal</keyword>
<evidence type="ECO:0000256" key="2">
    <source>
        <dbReference type="SAM" id="SignalP"/>
    </source>
</evidence>
<accession>A0ABM4D2L1</accession>
<reference evidence="4" key="1">
    <citation type="submission" date="2025-08" db="UniProtKB">
        <authorList>
            <consortium name="RefSeq"/>
        </authorList>
    </citation>
    <scope>IDENTIFICATION</scope>
</reference>
<evidence type="ECO:0000313" key="4">
    <source>
        <dbReference type="RefSeq" id="XP_065668494.1"/>
    </source>
</evidence>
<evidence type="ECO:0000256" key="1">
    <source>
        <dbReference type="SAM" id="Phobius"/>
    </source>
</evidence>
<evidence type="ECO:0000313" key="3">
    <source>
        <dbReference type="Proteomes" id="UP001652625"/>
    </source>
</evidence>
<proteinExistence type="predicted"/>
<organism evidence="3 4">
    <name type="scientific">Hydra vulgaris</name>
    <name type="common">Hydra</name>
    <name type="synonym">Hydra attenuata</name>
    <dbReference type="NCBI Taxonomy" id="6087"/>
    <lineage>
        <taxon>Eukaryota</taxon>
        <taxon>Metazoa</taxon>
        <taxon>Cnidaria</taxon>
        <taxon>Hydrozoa</taxon>
        <taxon>Hydroidolina</taxon>
        <taxon>Anthoathecata</taxon>
        <taxon>Aplanulata</taxon>
        <taxon>Hydridae</taxon>
        <taxon>Hydra</taxon>
    </lineage>
</organism>
<feature type="transmembrane region" description="Helical" evidence="1">
    <location>
        <begin position="181"/>
        <end position="202"/>
    </location>
</feature>
<keyword evidence="1" id="KW-0812">Transmembrane</keyword>
<dbReference type="GeneID" id="124807928"/>
<gene>
    <name evidence="4" type="primary">LOC124807928</name>
</gene>
<feature type="chain" id="PRO_5045743523" evidence="2">
    <location>
        <begin position="25"/>
        <end position="275"/>
    </location>
</feature>
<dbReference type="Proteomes" id="UP001652625">
    <property type="component" value="Chromosome 12"/>
</dbReference>
<name>A0ABM4D2L1_HYDVU</name>
<sequence length="275" mass="29623">MDQFVSLFLIFSVYIVCKERGVNGSLIASSQTSFSQNTATNAATSTYYTSSYVTSSAASSSISLSLPITSPSPSISSSSPISSPSSSVSSSSHMSSPLSISSSSISSLSSSKSYSSTMLLSSSFAKYNSSSITKQIVDSKIVTSRISVKETVSIIFSSIYPTNVTVTTPRIPPQRVETRTLVILIVVAVFSVFLCYLAAFGIHGQKRSFNLETNKKKNHNEFDRLTSVGVPSHYGINVTDNPIKVTEKVKRKDEIDYKDSGSAFDNIALDKKDEL</sequence>
<keyword evidence="3" id="KW-1185">Reference proteome</keyword>
<keyword evidence="1" id="KW-0472">Membrane</keyword>